<keyword evidence="3" id="KW-1185">Reference proteome</keyword>
<reference evidence="3" key="1">
    <citation type="submission" date="2016-09" db="EMBL/GenBank/DDBJ databases">
        <authorList>
            <person name="Varghese N."/>
            <person name="Submissions S."/>
        </authorList>
    </citation>
    <scope>NUCLEOTIDE SEQUENCE [LARGE SCALE GENOMIC DNA]</scope>
    <source>
        <strain evidence="3">TNe-862</strain>
    </source>
</reference>
<dbReference type="Pfam" id="PF07235">
    <property type="entry name" value="DUF1427"/>
    <property type="match status" value="1"/>
</dbReference>
<dbReference type="STRING" id="416944.SAMN05421548_10138"/>
<evidence type="ECO:0000313" key="3">
    <source>
        <dbReference type="Proteomes" id="UP000198908"/>
    </source>
</evidence>
<name>A0A1G6GK83_9BURK</name>
<keyword evidence="1" id="KW-0472">Membrane</keyword>
<protein>
    <submittedName>
        <fullName evidence="2">XapX domain-containing protein</fullName>
    </submittedName>
</protein>
<proteinExistence type="predicted"/>
<dbReference type="AlphaFoldDB" id="A0A1G6GK83"/>
<dbReference type="InterPro" id="IPR009872">
    <property type="entry name" value="DUF1427"/>
</dbReference>
<accession>A0A1G6GK83</accession>
<dbReference type="InterPro" id="IPR020017">
    <property type="entry name" value="XapX_domain"/>
</dbReference>
<dbReference type="EMBL" id="FMYQ01000001">
    <property type="protein sequence ID" value="SDB82408.1"/>
    <property type="molecule type" value="Genomic_DNA"/>
</dbReference>
<dbReference type="OrthoDB" id="4302993at2"/>
<evidence type="ECO:0000256" key="1">
    <source>
        <dbReference type="SAM" id="Phobius"/>
    </source>
</evidence>
<feature type="transmembrane region" description="Helical" evidence="1">
    <location>
        <begin position="32"/>
        <end position="53"/>
    </location>
</feature>
<dbReference type="RefSeq" id="WP_091992918.1">
    <property type="nucleotide sequence ID" value="NZ_FMYQ01000001.1"/>
</dbReference>
<organism evidence="2 3">
    <name type="scientific">Paraburkholderia lycopersici</name>
    <dbReference type="NCBI Taxonomy" id="416944"/>
    <lineage>
        <taxon>Bacteria</taxon>
        <taxon>Pseudomonadati</taxon>
        <taxon>Pseudomonadota</taxon>
        <taxon>Betaproteobacteria</taxon>
        <taxon>Burkholderiales</taxon>
        <taxon>Burkholderiaceae</taxon>
        <taxon>Paraburkholderia</taxon>
    </lineage>
</organism>
<dbReference type="Proteomes" id="UP000198908">
    <property type="component" value="Unassembled WGS sequence"/>
</dbReference>
<sequence length="58" mass="5791">MKGYLVSFAVGALAGLLYNVLQVKSPAPPTIALVGLLGMLAGENAIGIVRACVAHLAG</sequence>
<gene>
    <name evidence="2" type="ORF">SAMN05421548_10138</name>
</gene>
<dbReference type="NCBIfam" id="TIGR03510">
    <property type="entry name" value="XapX"/>
    <property type="match status" value="1"/>
</dbReference>
<keyword evidence="1" id="KW-0812">Transmembrane</keyword>
<keyword evidence="1" id="KW-1133">Transmembrane helix</keyword>
<evidence type="ECO:0000313" key="2">
    <source>
        <dbReference type="EMBL" id="SDB82408.1"/>
    </source>
</evidence>